<accession>A0A5P1FPC6</accession>
<feature type="compositionally biased region" description="Low complexity" evidence="1">
    <location>
        <begin position="104"/>
        <end position="113"/>
    </location>
</feature>
<evidence type="ECO:0000256" key="1">
    <source>
        <dbReference type="SAM" id="MobiDB-lite"/>
    </source>
</evidence>
<feature type="compositionally biased region" description="Pro residues" evidence="1">
    <location>
        <begin position="174"/>
        <end position="184"/>
    </location>
</feature>
<reference evidence="3" key="1">
    <citation type="journal article" date="2017" name="Nat. Commun.">
        <title>The asparagus genome sheds light on the origin and evolution of a young Y chromosome.</title>
        <authorList>
            <person name="Harkess A."/>
            <person name="Zhou J."/>
            <person name="Xu C."/>
            <person name="Bowers J.E."/>
            <person name="Van der Hulst R."/>
            <person name="Ayyampalayam S."/>
            <person name="Mercati F."/>
            <person name="Riccardi P."/>
            <person name="McKain M.R."/>
            <person name="Kakrana A."/>
            <person name="Tang H."/>
            <person name="Ray J."/>
            <person name="Groenendijk J."/>
            <person name="Arikit S."/>
            <person name="Mathioni S.M."/>
            <person name="Nakano M."/>
            <person name="Shan H."/>
            <person name="Telgmann-Rauber A."/>
            <person name="Kanno A."/>
            <person name="Yue Z."/>
            <person name="Chen H."/>
            <person name="Li W."/>
            <person name="Chen Y."/>
            <person name="Xu X."/>
            <person name="Zhang Y."/>
            <person name="Luo S."/>
            <person name="Chen H."/>
            <person name="Gao J."/>
            <person name="Mao Z."/>
            <person name="Pires J.C."/>
            <person name="Luo M."/>
            <person name="Kudrna D."/>
            <person name="Wing R.A."/>
            <person name="Meyers B.C."/>
            <person name="Yi K."/>
            <person name="Kong H."/>
            <person name="Lavrijsen P."/>
            <person name="Sunseri F."/>
            <person name="Falavigna A."/>
            <person name="Ye Y."/>
            <person name="Leebens-Mack J.H."/>
            <person name="Chen G."/>
        </authorList>
    </citation>
    <scope>NUCLEOTIDE SEQUENCE [LARGE SCALE GENOMIC DNA]</scope>
    <source>
        <strain evidence="3">cv. DH0086</strain>
    </source>
</reference>
<dbReference type="AlphaFoldDB" id="A0A5P1FPC6"/>
<evidence type="ECO:0000313" key="2">
    <source>
        <dbReference type="EMBL" id="ONK79884.1"/>
    </source>
</evidence>
<keyword evidence="3" id="KW-1185">Reference proteome</keyword>
<feature type="compositionally biased region" description="Low complexity" evidence="1">
    <location>
        <begin position="125"/>
        <end position="137"/>
    </location>
</feature>
<protein>
    <submittedName>
        <fullName evidence="2">Uncharacterized protein</fullName>
    </submittedName>
</protein>
<feature type="region of interest" description="Disordered" evidence="1">
    <location>
        <begin position="170"/>
        <end position="199"/>
    </location>
</feature>
<dbReference type="Proteomes" id="UP000243459">
    <property type="component" value="Chromosome 1"/>
</dbReference>
<sequence>MAGSRLPSFPSLSRHPAFRKLILPIPTLLAKEIYPAFPWSSSLLLPLRLLLAPPLLAHLKPRPKNSPLPKTCTTLLFPPPPPSLPSPLLILPLPSQPLLPSPPADLLLSSSGRAPPPSPSPPHPLQAASPALSSHPSSLPPPSSLLRSYHLPSLRSFNILISAFARSVAMPAPSSTPSPRPPNLAPDAETLVDRPTGATTGTALQCRRRGSLLYPREGLGIQLVENKAKGCEPPDAGHTTTLVPV</sequence>
<dbReference type="EMBL" id="CM007381">
    <property type="protein sequence ID" value="ONK79884.1"/>
    <property type="molecule type" value="Genomic_DNA"/>
</dbReference>
<feature type="region of interest" description="Disordered" evidence="1">
    <location>
        <begin position="102"/>
        <end position="142"/>
    </location>
</feature>
<organism evidence="2 3">
    <name type="scientific">Asparagus officinalis</name>
    <name type="common">Garden asparagus</name>
    <dbReference type="NCBI Taxonomy" id="4686"/>
    <lineage>
        <taxon>Eukaryota</taxon>
        <taxon>Viridiplantae</taxon>
        <taxon>Streptophyta</taxon>
        <taxon>Embryophyta</taxon>
        <taxon>Tracheophyta</taxon>
        <taxon>Spermatophyta</taxon>
        <taxon>Magnoliopsida</taxon>
        <taxon>Liliopsida</taxon>
        <taxon>Asparagales</taxon>
        <taxon>Asparagaceae</taxon>
        <taxon>Asparagoideae</taxon>
        <taxon>Asparagus</taxon>
    </lineage>
</organism>
<feature type="compositionally biased region" description="Pro residues" evidence="1">
    <location>
        <begin position="114"/>
        <end position="124"/>
    </location>
</feature>
<name>A0A5P1FPC6_ASPOF</name>
<proteinExistence type="predicted"/>
<evidence type="ECO:0000313" key="3">
    <source>
        <dbReference type="Proteomes" id="UP000243459"/>
    </source>
</evidence>
<dbReference type="Gramene" id="ONK79884">
    <property type="protein sequence ID" value="ONK79884"/>
    <property type="gene ID" value="A4U43_C01F11390"/>
</dbReference>
<gene>
    <name evidence="2" type="ORF">A4U43_C01F11390</name>
</gene>